<feature type="repeat" description="ANK" evidence="1">
    <location>
        <begin position="59"/>
        <end position="91"/>
    </location>
</feature>
<dbReference type="Gene3D" id="1.25.40.20">
    <property type="entry name" value="Ankyrin repeat-containing domain"/>
    <property type="match status" value="1"/>
</dbReference>
<dbReference type="PROSITE" id="PS50297">
    <property type="entry name" value="ANK_REP_REGION"/>
    <property type="match status" value="2"/>
</dbReference>
<proteinExistence type="predicted"/>
<dbReference type="Pfam" id="PF12796">
    <property type="entry name" value="Ank_2"/>
    <property type="match status" value="1"/>
</dbReference>
<dbReference type="SUPFAM" id="SSF48403">
    <property type="entry name" value="Ankyrin repeat"/>
    <property type="match status" value="1"/>
</dbReference>
<evidence type="ECO:0000313" key="2">
    <source>
        <dbReference type="EMBL" id="NXG30317.1"/>
    </source>
</evidence>
<evidence type="ECO:0000256" key="1">
    <source>
        <dbReference type="PROSITE-ProRule" id="PRU00023"/>
    </source>
</evidence>
<dbReference type="InterPro" id="IPR042334">
    <property type="entry name" value="ANKRD31"/>
</dbReference>
<reference evidence="2 3" key="1">
    <citation type="submission" date="2019-09" db="EMBL/GenBank/DDBJ databases">
        <title>Bird 10,000 Genomes (B10K) Project - Family phase.</title>
        <authorList>
            <person name="Zhang G."/>
        </authorList>
    </citation>
    <scope>NUCLEOTIDE SEQUENCE [LARGE SCALE GENOMIC DNA]</scope>
    <source>
        <strain evidence="2">B10K-LSUMZ-23963</strain>
        <tissue evidence="2">Muscle</tissue>
    </source>
</reference>
<gene>
    <name evidence="2" type="primary">Ankrd11_0</name>
    <name evidence="2" type="ORF">DRONOV_R11981</name>
</gene>
<name>A0A7K9ASC1_DRONO</name>
<dbReference type="AlphaFoldDB" id="A0A7K9ASC1"/>
<comment type="caution">
    <text evidence="2">The sequence shown here is derived from an EMBL/GenBank/DDBJ whole genome shotgun (WGS) entry which is preliminary data.</text>
</comment>
<dbReference type="PROSITE" id="PS50088">
    <property type="entry name" value="ANK_REPEAT"/>
    <property type="match status" value="2"/>
</dbReference>
<dbReference type="SMART" id="SM00248">
    <property type="entry name" value="ANK"/>
    <property type="match status" value="3"/>
</dbReference>
<keyword evidence="1" id="KW-0040">ANK repeat</keyword>
<evidence type="ECO:0000313" key="3">
    <source>
        <dbReference type="Proteomes" id="UP000543287"/>
    </source>
</evidence>
<dbReference type="Proteomes" id="UP000543287">
    <property type="component" value="Unassembled WGS sequence"/>
</dbReference>
<feature type="repeat" description="ANK" evidence="1">
    <location>
        <begin position="26"/>
        <end position="58"/>
    </location>
</feature>
<feature type="non-terminal residue" evidence="2">
    <location>
        <position position="1"/>
    </location>
</feature>
<accession>A0A7K9ASC1</accession>
<sequence>QEASIRNSVNLIFPIPLSRINRKNIFGETLLHKAVADEDMDLVCNIIKCGANVNAQDYAGWTALHEASVEGLYGIANELLKAGADVNARGGEQITPLQDAVKEGHYEVYSNLNTNYGLDI</sequence>
<dbReference type="InterPro" id="IPR036770">
    <property type="entry name" value="Ankyrin_rpt-contain_sf"/>
</dbReference>
<feature type="non-terminal residue" evidence="2">
    <location>
        <position position="120"/>
    </location>
</feature>
<organism evidence="2 3">
    <name type="scientific">Dromaius novaehollandiae</name>
    <name type="common">Emu</name>
    <dbReference type="NCBI Taxonomy" id="8790"/>
    <lineage>
        <taxon>Eukaryota</taxon>
        <taxon>Metazoa</taxon>
        <taxon>Chordata</taxon>
        <taxon>Craniata</taxon>
        <taxon>Vertebrata</taxon>
        <taxon>Euteleostomi</taxon>
        <taxon>Archelosauria</taxon>
        <taxon>Archosauria</taxon>
        <taxon>Dinosauria</taxon>
        <taxon>Saurischia</taxon>
        <taxon>Theropoda</taxon>
        <taxon>Coelurosauria</taxon>
        <taxon>Aves</taxon>
        <taxon>Palaeognathae</taxon>
        <taxon>Casuariiformes</taxon>
        <taxon>Dromaiidae</taxon>
        <taxon>Dromaius</taxon>
    </lineage>
</organism>
<dbReference type="PANTHER" id="PTHR24176">
    <property type="entry name" value="ANKYRIN REPEAT DOMAIN-CONTAINING PROTEIN 31-RELATED"/>
    <property type="match status" value="1"/>
</dbReference>
<dbReference type="PANTHER" id="PTHR24176:SF14">
    <property type="entry name" value="ANKYRIN REPEAT DOMAIN-CONTAINING PROTEIN 31"/>
    <property type="match status" value="1"/>
</dbReference>
<dbReference type="InterPro" id="IPR002110">
    <property type="entry name" value="Ankyrin_rpt"/>
</dbReference>
<dbReference type="EMBL" id="VWZH01000044">
    <property type="protein sequence ID" value="NXG30317.1"/>
    <property type="molecule type" value="Genomic_DNA"/>
</dbReference>
<protein>
    <submittedName>
        <fullName evidence="2">ANR11 protein</fullName>
    </submittedName>
</protein>